<dbReference type="GO" id="GO:0061630">
    <property type="term" value="F:ubiquitin protein ligase activity"/>
    <property type="evidence" value="ECO:0007669"/>
    <property type="project" value="UniProtKB-UniRule"/>
</dbReference>
<dbReference type="Pfam" id="PF13639">
    <property type="entry name" value="zf-RING_2"/>
    <property type="match status" value="1"/>
</dbReference>
<evidence type="ECO:0000256" key="13">
    <source>
        <dbReference type="ARBA" id="ARBA00022833"/>
    </source>
</evidence>
<dbReference type="InterPro" id="IPR016024">
    <property type="entry name" value="ARM-type_fold"/>
</dbReference>
<keyword evidence="12 16" id="KW-0833">Ubl conjugation pathway</keyword>
<dbReference type="Proteomes" id="UP000005018">
    <property type="component" value="Chromosome 1"/>
</dbReference>
<dbReference type="SUPFAM" id="SSF57850">
    <property type="entry name" value="RING/U-box"/>
    <property type="match status" value="1"/>
</dbReference>
<accession>H8WVI2</accession>
<keyword evidence="9 16" id="KW-0479">Metal-binding</keyword>
<feature type="coiled-coil region" evidence="17">
    <location>
        <begin position="1290"/>
        <end position="1321"/>
    </location>
</feature>
<dbReference type="PANTHER" id="PTHR12389">
    <property type="entry name" value="ZINC FINGER PROTEIN 294"/>
    <property type="match status" value="1"/>
</dbReference>
<dbReference type="Gene3D" id="3.30.40.10">
    <property type="entry name" value="Zinc/RING finger domain, C3HC4 (zinc finger)"/>
    <property type="match status" value="1"/>
</dbReference>
<keyword evidence="11 15" id="KW-0863">Zinc-finger</keyword>
<dbReference type="InterPro" id="IPR011016">
    <property type="entry name" value="Znf_RING-CH"/>
</dbReference>
<evidence type="ECO:0000256" key="4">
    <source>
        <dbReference type="ARBA" id="ARBA00007997"/>
    </source>
</evidence>
<dbReference type="Pfam" id="PF22999">
    <property type="entry name" value="LTN1_E3_ligase_6th"/>
    <property type="match status" value="1"/>
</dbReference>
<dbReference type="Pfam" id="PF23009">
    <property type="entry name" value="UBC_like"/>
    <property type="match status" value="1"/>
</dbReference>
<comment type="subcellular location">
    <subcellularLocation>
        <location evidence="2">Cytoplasm</location>
        <location evidence="2">Cytosol</location>
    </subcellularLocation>
</comment>
<evidence type="ECO:0000256" key="16">
    <source>
        <dbReference type="RuleBase" id="RU367090"/>
    </source>
</evidence>
<organism evidence="19 20">
    <name type="scientific">Candida orthopsilosis (strain 90-125)</name>
    <name type="common">Yeast</name>
    <dbReference type="NCBI Taxonomy" id="1136231"/>
    <lineage>
        <taxon>Eukaryota</taxon>
        <taxon>Fungi</taxon>
        <taxon>Dikarya</taxon>
        <taxon>Ascomycota</taxon>
        <taxon>Saccharomycotina</taxon>
        <taxon>Pichiomycetes</taxon>
        <taxon>Debaryomycetaceae</taxon>
        <taxon>Candida/Lodderomyces clade</taxon>
        <taxon>Candida</taxon>
    </lineage>
</organism>
<dbReference type="SMART" id="SM01197">
    <property type="entry name" value="FANCL_C"/>
    <property type="match status" value="1"/>
</dbReference>
<feature type="domain" description="RING-type" evidence="18">
    <location>
        <begin position="1402"/>
        <end position="1448"/>
    </location>
</feature>
<dbReference type="InterPro" id="IPR001841">
    <property type="entry name" value="Znf_RING"/>
</dbReference>
<dbReference type="PROSITE" id="PS50089">
    <property type="entry name" value="ZF_RING_2"/>
    <property type="match status" value="1"/>
</dbReference>
<keyword evidence="10" id="KW-0677">Repeat</keyword>
<dbReference type="InterPro" id="IPR013083">
    <property type="entry name" value="Znf_RING/FYVE/PHD"/>
</dbReference>
<dbReference type="RefSeq" id="XP_003865896.1">
    <property type="nucleotide sequence ID" value="XM_003865848.1"/>
</dbReference>
<reference evidence="19 20" key="1">
    <citation type="journal article" date="2012" name="PLoS ONE">
        <title>Sequence and analysis of the genome of the pathogenic yeast Candida orthopsilosis.</title>
        <authorList>
            <person name="Riccombeni A."/>
            <person name="Vidanes G."/>
            <person name="Proux-Wera E."/>
            <person name="Wolfe K.H."/>
            <person name="Butler G."/>
        </authorList>
    </citation>
    <scope>NUCLEOTIDE SEQUENCE [LARGE SCALE GENOMIC DNA]</scope>
    <source>
        <strain evidence="19 20">Co 90-125</strain>
    </source>
</reference>
<protein>
    <recommendedName>
        <fullName evidence="6 16">E3 ubiquitin-protein ligase listerin</fullName>
        <ecNumber evidence="5 16">2.3.2.27</ecNumber>
    </recommendedName>
    <alternativeName>
        <fullName evidence="16">RING-type E3 ubiquitin transferase listerin</fullName>
    </alternativeName>
</protein>
<dbReference type="InterPro" id="IPR054476">
    <property type="entry name" value="Ltn1_N"/>
</dbReference>
<dbReference type="GO" id="GO:0072344">
    <property type="term" value="P:rescue of stalled ribosome"/>
    <property type="evidence" value="ECO:0007669"/>
    <property type="project" value="UniProtKB-UniRule"/>
</dbReference>
<dbReference type="Gene3D" id="1.25.10.10">
    <property type="entry name" value="Leucine-rich Repeat Variant"/>
    <property type="match status" value="1"/>
</dbReference>
<evidence type="ECO:0000256" key="8">
    <source>
        <dbReference type="ARBA" id="ARBA00022679"/>
    </source>
</evidence>
<name>H8WVI2_CANO9</name>
<dbReference type="Pfam" id="PF22958">
    <property type="entry name" value="Ltn1_1st"/>
    <property type="match status" value="1"/>
</dbReference>
<evidence type="ECO:0000256" key="10">
    <source>
        <dbReference type="ARBA" id="ARBA00022737"/>
    </source>
</evidence>
<dbReference type="GO" id="GO:0043023">
    <property type="term" value="F:ribosomal large subunit binding"/>
    <property type="evidence" value="ECO:0007669"/>
    <property type="project" value="TreeGrafter"/>
</dbReference>
<evidence type="ECO:0000256" key="9">
    <source>
        <dbReference type="ARBA" id="ARBA00022723"/>
    </source>
</evidence>
<comment type="function">
    <text evidence="14">E3 ubiquitin-protein ligase component of the ribosome quality control complex (RQC), a ribosome-associated complex that mediates ubiquitination and extraction of incompletely synthesized nascent chains for proteasomal degradation. Mediates ubiquitination of proteins derived from mRNAs lacking stop codons (non-stop proteins) and other translation arrest products induced by poly-lysine sequences and tandem rare codons. Ubiquitination leads to CDC48 recruitment for extraction and degradation of the incomplete translation product. May indirectly play a role in chromatin function and transcription.</text>
</comment>
<dbReference type="InterPro" id="IPR054477">
    <property type="entry name" value="LTN1_E3_ligase_6th"/>
</dbReference>
<keyword evidence="8 16" id="KW-0808">Transferase</keyword>
<dbReference type="GO" id="GO:0016567">
    <property type="term" value="P:protein ubiquitination"/>
    <property type="evidence" value="ECO:0007669"/>
    <property type="project" value="UniProtKB-UniPathway"/>
</dbReference>
<evidence type="ECO:0000256" key="12">
    <source>
        <dbReference type="ARBA" id="ARBA00022786"/>
    </source>
</evidence>
<comment type="catalytic activity">
    <reaction evidence="1 16">
        <text>S-ubiquitinyl-[E2 ubiquitin-conjugating enzyme]-L-cysteine + [acceptor protein]-L-lysine = [E2 ubiquitin-conjugating enzyme]-L-cysteine + N(6)-ubiquitinyl-[acceptor protein]-L-lysine.</text>
        <dbReference type="EC" id="2.3.2.27"/>
    </reaction>
</comment>
<dbReference type="GO" id="GO:1990112">
    <property type="term" value="C:RQC complex"/>
    <property type="evidence" value="ECO:0007669"/>
    <property type="project" value="UniProtKB-UniRule"/>
</dbReference>
<gene>
    <name evidence="19" type="ORF">CORT_0A00640</name>
</gene>
<dbReference type="GeneID" id="14537679"/>
<evidence type="ECO:0000256" key="17">
    <source>
        <dbReference type="SAM" id="Coils"/>
    </source>
</evidence>
<evidence type="ECO:0000256" key="11">
    <source>
        <dbReference type="ARBA" id="ARBA00022771"/>
    </source>
</evidence>
<dbReference type="FunFam" id="3.30.40.10:FF:000038">
    <property type="entry name" value="E3 ubiquitin-protein ligase listerin"/>
    <property type="match status" value="1"/>
</dbReference>
<proteinExistence type="inferred from homology"/>
<keyword evidence="7" id="KW-0963">Cytoplasm</keyword>
<dbReference type="GO" id="GO:0008270">
    <property type="term" value="F:zinc ion binding"/>
    <property type="evidence" value="ECO:0007669"/>
    <property type="project" value="UniProtKB-KW"/>
</dbReference>
<evidence type="ECO:0000256" key="2">
    <source>
        <dbReference type="ARBA" id="ARBA00004514"/>
    </source>
</evidence>
<comment type="similarity">
    <text evidence="4 16">Belongs to the LTN1 family.</text>
</comment>
<dbReference type="EMBL" id="HE681719">
    <property type="protein sequence ID" value="CCG20455.1"/>
    <property type="molecule type" value="Genomic_DNA"/>
</dbReference>
<dbReference type="CDD" id="cd16491">
    <property type="entry name" value="RING-CH-C4HC3_LTN1"/>
    <property type="match status" value="1"/>
</dbReference>
<dbReference type="OrthoDB" id="6108at2759"/>
<dbReference type="InterPro" id="IPR039795">
    <property type="entry name" value="LTN1/Rkr1"/>
</dbReference>
<dbReference type="EC" id="2.3.2.27" evidence="5 16"/>
<dbReference type="InterPro" id="IPR011989">
    <property type="entry name" value="ARM-like"/>
</dbReference>
<sequence length="1457" mass="166845">MESKGEEFTGNLGYEGLDVTLNYFTNQPDISSVPNADLAIIFKSLSKKDPKTKEKALNDLLSVIEKESMEFDEFAIICWVKLYPKIALDNSKDVRVVTHRIQGTLLKVLGSKRYGKYLKITMPVWLMGIKDPDKSVSKTVAKLLLDNFSGDETKFEKVWEIFEDQILNLIGSVITIETPETLSDPRYVPESEIQIKYDRVLMVCIDMLLQIYKRSQQASSIESILTSDAIWGRLVNSVKEETMNLSLFKSILTFISAVFSREDHLLKSMDYKSLYKTASKAIMKVKFSKNKPGIIYAAVILPFWQILIQFTRFSTHGKLSKSIWDIGGTKSITRLHSYIRLGPCDSDPVYYDLVSTLISDLKKEKTKVINFGDAEESVFFTNTFMEQFEKNREIFKPSCLRGALKMLNLFDTSQVENTTTVIRTVLDSKKNRLKSTSKDINAQFSNFENKTLLKESLSTIQEEIKRNPSSEVYAEDYLTRFFELLKVSDLKNHSINLVEFVIEQFNAQKLDATVVARYVVAYLAVNDDITPPLESFVKQLPEQLDESYSVSTQVLKEIAAKKLFDDGDFTDLINQSFANISLTNPERRDDFVKSFDLHFCEAEYPEIYLYLRESSRGSSEPEYLEKLLASGDKEALIDVINGLDEQSSITFTSAVLKTDSLAFVIELGIDVVLQSTWKNVKQSKQFLDALRQHKEVYFSSLVGFLKTCSIQTNLNDIMEFFREGPLFYEEFEKKMRDSINKIEPFEIAIANALESAVYLCDCGSERLPSNVPVLAKFIIELNIAEPKWRALTLICKEIVSDYVFTQDLNAEEEATLMEIAGKPTHDGHSVNIEDVIDDSNDDLLALASRGNDLYAFYAARSLTKIVENASEQMSLSQFESLKINYVQLLKHPLKCVAFTNGIKNFLGSSILDRARNYAFSEILAVKKEEDITTLGLRWLTILISFLNKDANVRNIFPGVKLSMVLKQIDDWFDSSVAYDPEFINVRIQALIFLGHLPDIEENMPDIYSDLVNKIIGDNLDMAEDRVDLKYYTLKVYNNILKYSPGGLELQDERLIELLATEDDHNGQVASLVDSVLGRALQLSNISTKLVKDFRDQLLKVLAKSNSMTKQKFTAFYLAKSFKEEKDDFVIEYQLSKDENKKAKLPPSLMGIIEKFKVDSTPDIFRYMLSWLLITDFLKDVTLAIKNDYLNEVLEGKDFQTLLYYIFDHIELDNKFLSTLFIDGVLTYDIEDMFVEVSVEEELKILSLHIFYKCLKYCGFQVQLWYREIRDKQLQMKVERITSKYLSPPLIKEVLEQVEMEKQKLLTKEDNLSIKVNRASNEIKTSYLVDDQKLEMVVKIPAHFPLDNVVIDGPARVGVKENRWKAWLLASQKLISLQNGSISDAIELFCKNINLHFSGFEDCAICYSILHQDLSLPSKTCQTCNNRFHAACLYKWFKSSGNSTCPLCRSPFNFKTRN</sequence>
<keyword evidence="20" id="KW-1185">Reference proteome</keyword>
<dbReference type="InterPro" id="IPR039804">
    <property type="entry name" value="RING-CH-C4HC3_LTN1"/>
</dbReference>
<evidence type="ECO:0000256" key="7">
    <source>
        <dbReference type="ARBA" id="ARBA00022490"/>
    </source>
</evidence>
<dbReference type="KEGG" id="cot:CORT_0A00640"/>
<keyword evidence="17" id="KW-0175">Coiled coil</keyword>
<dbReference type="PANTHER" id="PTHR12389:SF0">
    <property type="entry name" value="E3 UBIQUITIN-PROTEIN LIGASE LISTERIN"/>
    <property type="match status" value="1"/>
</dbReference>
<evidence type="ECO:0000259" key="18">
    <source>
        <dbReference type="PROSITE" id="PS50089"/>
    </source>
</evidence>
<dbReference type="eggNOG" id="KOG0803">
    <property type="taxonomic scope" value="Eukaryota"/>
</dbReference>
<evidence type="ECO:0000256" key="1">
    <source>
        <dbReference type="ARBA" id="ARBA00000900"/>
    </source>
</evidence>
<keyword evidence="13 16" id="KW-0862">Zinc</keyword>
<dbReference type="GO" id="GO:1990116">
    <property type="term" value="P:ribosome-associated ubiquitin-dependent protein catabolic process"/>
    <property type="evidence" value="ECO:0007669"/>
    <property type="project" value="UniProtKB-UniRule"/>
</dbReference>
<comment type="function">
    <text evidence="16">E3 ubiquitin-protein ligase. Component of the ribosome quality control complex (RQC), a ribosome-associated complex that mediates ubiquitination and extraction of incompletely synthesized nascent chains for proteasomal degradation.</text>
</comment>
<dbReference type="GO" id="GO:0005829">
    <property type="term" value="C:cytosol"/>
    <property type="evidence" value="ECO:0007669"/>
    <property type="project" value="UniProtKB-SubCell"/>
</dbReference>
<dbReference type="SUPFAM" id="SSF48371">
    <property type="entry name" value="ARM repeat"/>
    <property type="match status" value="1"/>
</dbReference>
<evidence type="ECO:0000256" key="3">
    <source>
        <dbReference type="ARBA" id="ARBA00004906"/>
    </source>
</evidence>
<evidence type="ECO:0000256" key="14">
    <source>
        <dbReference type="ARBA" id="ARBA00055150"/>
    </source>
</evidence>
<evidence type="ECO:0000313" key="20">
    <source>
        <dbReference type="Proteomes" id="UP000005018"/>
    </source>
</evidence>
<dbReference type="InterPro" id="IPR054478">
    <property type="entry name" value="LTN1_UBC"/>
</dbReference>
<dbReference type="UniPathway" id="UPA00143"/>
<evidence type="ECO:0000256" key="15">
    <source>
        <dbReference type="PROSITE-ProRule" id="PRU00175"/>
    </source>
</evidence>
<dbReference type="SMART" id="SM00744">
    <property type="entry name" value="RINGv"/>
    <property type="match status" value="1"/>
</dbReference>
<comment type="subunit">
    <text evidence="16">Component of the ribosome quality control complex (RQC).</text>
</comment>
<evidence type="ECO:0000313" key="19">
    <source>
        <dbReference type="EMBL" id="CCG20455.1"/>
    </source>
</evidence>
<evidence type="ECO:0000256" key="5">
    <source>
        <dbReference type="ARBA" id="ARBA00012483"/>
    </source>
</evidence>
<dbReference type="HOGENOM" id="CLU_000471_0_0_1"/>
<evidence type="ECO:0000256" key="6">
    <source>
        <dbReference type="ARBA" id="ARBA00017157"/>
    </source>
</evidence>
<comment type="pathway">
    <text evidence="3 16">Protein modification; protein ubiquitination.</text>
</comment>